<dbReference type="Pfam" id="PF07638">
    <property type="entry name" value="Sigma70_ECF"/>
    <property type="match status" value="1"/>
</dbReference>
<dbReference type="InterPro" id="IPR013325">
    <property type="entry name" value="RNA_pol_sigma_r2"/>
</dbReference>
<name>A0ABT1QTE9_9GAMM</name>
<dbReference type="InterPro" id="IPR053812">
    <property type="entry name" value="HTH_Sigma70_ECF-like"/>
</dbReference>
<protein>
    <submittedName>
        <fullName evidence="2">ECF-type sigma factor</fullName>
    </submittedName>
</protein>
<dbReference type="NCBIfam" id="TIGR02999">
    <property type="entry name" value="Sig-70_X6"/>
    <property type="match status" value="1"/>
</dbReference>
<dbReference type="Gene3D" id="1.10.10.10">
    <property type="entry name" value="Winged helix-like DNA-binding domain superfamily/Winged helix DNA-binding domain"/>
    <property type="match status" value="1"/>
</dbReference>
<comment type="caution">
    <text evidence="2">The sequence shown here is derived from an EMBL/GenBank/DDBJ whole genome shotgun (WGS) entry which is preliminary data.</text>
</comment>
<dbReference type="InterPro" id="IPR036388">
    <property type="entry name" value="WH-like_DNA-bd_sf"/>
</dbReference>
<dbReference type="EMBL" id="JANFQO010000010">
    <property type="protein sequence ID" value="MCQ4165577.1"/>
    <property type="molecule type" value="Genomic_DNA"/>
</dbReference>
<dbReference type="SUPFAM" id="SSF88659">
    <property type="entry name" value="Sigma3 and sigma4 domains of RNA polymerase sigma factors"/>
    <property type="match status" value="1"/>
</dbReference>
<evidence type="ECO:0000259" key="1">
    <source>
        <dbReference type="Pfam" id="PF07638"/>
    </source>
</evidence>
<dbReference type="SUPFAM" id="SSF88946">
    <property type="entry name" value="Sigma2 domain of RNA polymerase sigma factors"/>
    <property type="match status" value="1"/>
</dbReference>
<feature type="domain" description="RNA polymerase sigma-70 ECF-like HTH" evidence="1">
    <location>
        <begin position="11"/>
        <end position="187"/>
    </location>
</feature>
<keyword evidence="3" id="KW-1185">Reference proteome</keyword>
<reference evidence="2" key="1">
    <citation type="submission" date="2022-07" db="EMBL/GenBank/DDBJ databases">
        <title>Tahibacter sp., a new gammaproteobacterium isolated from the silt sample collected at pig farm.</title>
        <authorList>
            <person name="Chen H."/>
        </authorList>
    </citation>
    <scope>NUCLEOTIDE SEQUENCE</scope>
    <source>
        <strain evidence="2">P2K</strain>
    </source>
</reference>
<evidence type="ECO:0000313" key="3">
    <source>
        <dbReference type="Proteomes" id="UP001165498"/>
    </source>
</evidence>
<dbReference type="RefSeq" id="WP_255914766.1">
    <property type="nucleotide sequence ID" value="NZ_JANFQO010000010.1"/>
</dbReference>
<organism evidence="2 3">
    <name type="scientific">Tahibacter harae</name>
    <dbReference type="NCBI Taxonomy" id="2963937"/>
    <lineage>
        <taxon>Bacteria</taxon>
        <taxon>Pseudomonadati</taxon>
        <taxon>Pseudomonadota</taxon>
        <taxon>Gammaproteobacteria</taxon>
        <taxon>Lysobacterales</taxon>
        <taxon>Rhodanobacteraceae</taxon>
        <taxon>Tahibacter</taxon>
    </lineage>
</organism>
<evidence type="ECO:0000313" key="2">
    <source>
        <dbReference type="EMBL" id="MCQ4165577.1"/>
    </source>
</evidence>
<gene>
    <name evidence="2" type="ORF">NM961_12735</name>
</gene>
<sequence length="191" mass="20910">MQAPIAQNAPLTALLQSWRQGDGASLNQVFEQAYAELRRIAAGRLRQVDGRSTLAPTELMHEAALRVLDAPVDWHNRAHFFASMSLYMRAVLVDHARARLADKRGGAQLHLSLGGVEAGDESGIAELLALEDALARLEILDARSSAVLHLTCFAGLSRHEIAEVLKVSVQIVDRELRFAKTWLNTQLGTAL</sequence>
<accession>A0ABT1QTE9</accession>
<dbReference type="InterPro" id="IPR011517">
    <property type="entry name" value="RNA_pol_sigma70_ECF-like"/>
</dbReference>
<dbReference type="Proteomes" id="UP001165498">
    <property type="component" value="Unassembled WGS sequence"/>
</dbReference>
<proteinExistence type="predicted"/>
<dbReference type="InterPro" id="IPR013324">
    <property type="entry name" value="RNA_pol_sigma_r3/r4-like"/>
</dbReference>